<sequence>MSELRVAKYNLGDIVKLNAGGPDMTILKRIRTTPLNGESQFSGIYECQWFAGKKLESGKFQEVSLILVKKQGE</sequence>
<dbReference type="Proteomes" id="UP000014523">
    <property type="component" value="Unassembled WGS sequence"/>
</dbReference>
<dbReference type="AlphaFoldDB" id="A0A829HCG5"/>
<name>A0A829HCG5_9GAMM</name>
<organism evidence="1 2">
    <name type="scientific">Acinetobacter gyllenbergii CIP 110306 = MTCC 11365</name>
    <dbReference type="NCBI Taxonomy" id="1217657"/>
    <lineage>
        <taxon>Bacteria</taxon>
        <taxon>Pseudomonadati</taxon>
        <taxon>Pseudomonadota</taxon>
        <taxon>Gammaproteobacteria</taxon>
        <taxon>Moraxellales</taxon>
        <taxon>Moraxellaceae</taxon>
        <taxon>Acinetobacter</taxon>
    </lineage>
</organism>
<dbReference type="Pfam" id="PF09926">
    <property type="entry name" value="DUF2158"/>
    <property type="match status" value="1"/>
</dbReference>
<accession>A0A829HCG5</accession>
<reference evidence="1 2" key="1">
    <citation type="submission" date="2013-06" db="EMBL/GenBank/DDBJ databases">
        <title>The Genome Sequence of Acinetobacter gyllenbergii CIP 110306.</title>
        <authorList>
            <consortium name="The Broad Institute Genome Sequencing Platform"/>
            <consortium name="The Broad Institute Genome Sequencing Center for Infectious Disease"/>
            <person name="Cerqueira G."/>
            <person name="Feldgarden M."/>
            <person name="Courvalin P."/>
            <person name="Perichon B."/>
            <person name="Grillot-Courvalin C."/>
            <person name="Clermont D."/>
            <person name="Rocha E."/>
            <person name="Yoon E.-J."/>
            <person name="Nemec A."/>
            <person name="Young S.K."/>
            <person name="Zeng Q."/>
            <person name="Gargeya S."/>
            <person name="Fitzgerald M."/>
            <person name="Abouelleil A."/>
            <person name="Alvarado L."/>
            <person name="Berlin A.M."/>
            <person name="Chapman S.B."/>
            <person name="Dewar J."/>
            <person name="Goldberg J."/>
            <person name="Griggs A."/>
            <person name="Gujja S."/>
            <person name="Hansen M."/>
            <person name="Howarth C."/>
            <person name="Imamovic A."/>
            <person name="Larimer J."/>
            <person name="McCowan C."/>
            <person name="Murphy C."/>
            <person name="Pearson M."/>
            <person name="Priest M."/>
            <person name="Roberts A."/>
            <person name="Saif S."/>
            <person name="Shea T."/>
            <person name="Sykes S."/>
            <person name="Wortman J."/>
            <person name="Nusbaum C."/>
            <person name="Birren B."/>
        </authorList>
    </citation>
    <scope>NUCLEOTIDE SEQUENCE [LARGE SCALE GENOMIC DNA]</scope>
    <source>
        <strain evidence="1 2">CIP 110306</strain>
    </source>
</reference>
<evidence type="ECO:0008006" key="3">
    <source>
        <dbReference type="Google" id="ProtNLM"/>
    </source>
</evidence>
<dbReference type="EMBL" id="ATGG01000049">
    <property type="protein sequence ID" value="EPF72571.1"/>
    <property type="molecule type" value="Genomic_DNA"/>
</dbReference>
<proteinExistence type="predicted"/>
<evidence type="ECO:0000313" key="1">
    <source>
        <dbReference type="EMBL" id="EPF72571.1"/>
    </source>
</evidence>
<comment type="caution">
    <text evidence="1">The sequence shown here is derived from an EMBL/GenBank/DDBJ whole genome shotgun (WGS) entry which is preliminary data.</text>
</comment>
<evidence type="ECO:0000313" key="2">
    <source>
        <dbReference type="Proteomes" id="UP000014523"/>
    </source>
</evidence>
<dbReference type="RefSeq" id="WP_016543006.1">
    <property type="nucleotide sequence ID" value="NZ_ASQH01000024.1"/>
</dbReference>
<gene>
    <name evidence="1" type="ORF">F957_03707</name>
</gene>
<keyword evidence="2" id="KW-1185">Reference proteome</keyword>
<dbReference type="InterPro" id="IPR019226">
    <property type="entry name" value="DUF2158"/>
</dbReference>
<protein>
    <recommendedName>
        <fullName evidence="3">DUF2158 domain-containing protein</fullName>
    </recommendedName>
</protein>